<evidence type="ECO:0000313" key="6">
    <source>
        <dbReference type="Proteomes" id="UP000027920"/>
    </source>
</evidence>
<reference evidence="5 6" key="1">
    <citation type="submission" date="2013-03" db="EMBL/GenBank/DDBJ databases">
        <title>The Genome Sequence of Exophiala aquamarina CBS 119918.</title>
        <authorList>
            <consortium name="The Broad Institute Genomics Platform"/>
            <person name="Cuomo C."/>
            <person name="de Hoog S."/>
            <person name="Gorbushina A."/>
            <person name="Walker B."/>
            <person name="Young S.K."/>
            <person name="Zeng Q."/>
            <person name="Gargeya S."/>
            <person name="Fitzgerald M."/>
            <person name="Haas B."/>
            <person name="Abouelleil A."/>
            <person name="Allen A.W."/>
            <person name="Alvarado L."/>
            <person name="Arachchi H.M."/>
            <person name="Berlin A.M."/>
            <person name="Chapman S.B."/>
            <person name="Gainer-Dewar J."/>
            <person name="Goldberg J."/>
            <person name="Griggs A."/>
            <person name="Gujja S."/>
            <person name="Hansen M."/>
            <person name="Howarth C."/>
            <person name="Imamovic A."/>
            <person name="Ireland A."/>
            <person name="Larimer J."/>
            <person name="McCowan C."/>
            <person name="Murphy C."/>
            <person name="Pearson M."/>
            <person name="Poon T.W."/>
            <person name="Priest M."/>
            <person name="Roberts A."/>
            <person name="Saif S."/>
            <person name="Shea T."/>
            <person name="Sisk P."/>
            <person name="Sykes S."/>
            <person name="Wortman J."/>
            <person name="Nusbaum C."/>
            <person name="Birren B."/>
        </authorList>
    </citation>
    <scope>NUCLEOTIDE SEQUENCE [LARGE SCALE GENOMIC DNA]</scope>
    <source>
        <strain evidence="5 6">CBS 119918</strain>
    </source>
</reference>
<feature type="compositionally biased region" description="Basic and acidic residues" evidence="4">
    <location>
        <begin position="23"/>
        <end position="34"/>
    </location>
</feature>
<dbReference type="GO" id="GO:0071013">
    <property type="term" value="C:catalytic step 2 spliceosome"/>
    <property type="evidence" value="ECO:0007669"/>
    <property type="project" value="TreeGrafter"/>
</dbReference>
<dbReference type="RefSeq" id="XP_013258837.1">
    <property type="nucleotide sequence ID" value="XM_013403383.1"/>
</dbReference>
<gene>
    <name evidence="5" type="ORF">A1O9_07828</name>
</gene>
<dbReference type="VEuPathDB" id="FungiDB:A1O9_07828"/>
<dbReference type="InterPro" id="IPR011990">
    <property type="entry name" value="TPR-like_helical_dom_sf"/>
</dbReference>
<proteinExistence type="inferred from homology"/>
<dbReference type="HOGENOM" id="CLU_007550_0_0_1"/>
<dbReference type="STRING" id="1182545.A0A072P941"/>
<dbReference type="GO" id="GO:1902369">
    <property type="term" value="P:negative regulation of RNA catabolic process"/>
    <property type="evidence" value="ECO:0007669"/>
    <property type="project" value="TreeGrafter"/>
</dbReference>
<dbReference type="PANTHER" id="PTHR13471:SF0">
    <property type="entry name" value="NUCLEAR EXOSOME REGULATOR NRDE2"/>
    <property type="match status" value="1"/>
</dbReference>
<dbReference type="Proteomes" id="UP000027920">
    <property type="component" value="Unassembled WGS sequence"/>
</dbReference>
<evidence type="ECO:0000256" key="4">
    <source>
        <dbReference type="SAM" id="MobiDB-lite"/>
    </source>
</evidence>
<comment type="similarity">
    <text evidence="2">Belongs to the NRDE2 family.</text>
</comment>
<evidence type="ECO:0000256" key="1">
    <source>
        <dbReference type="ARBA" id="ARBA00004123"/>
    </source>
</evidence>
<comment type="subcellular location">
    <subcellularLocation>
        <location evidence="1">Nucleus</location>
    </subcellularLocation>
</comment>
<evidence type="ECO:0000256" key="3">
    <source>
        <dbReference type="ARBA" id="ARBA00023242"/>
    </source>
</evidence>
<sequence length="1001" mass="114314">MPSSRHNHSPHDHRIPRRRSASHRQEARIERHAASEPQLGNHGSSLFVVDRQGDRRNLEYGAPDRYAVPRFRSAGKGSVLGLARNHRITDASETRRVVEDAENDSSRRYHKQSLLAFVPPEDDKPSTLPGVQDDWHDVQRDYIPFIDAHRRKRTRLSEAFEAASSEGEGSDASATEMSGKASHLEVFDAFKSDPIHQRQLQLSKATENNPGDVRAWLDLIRHQDATFKNQSNVPLPSSASSRSLADLKISLYREALQQVKDQEGKEALLIGLMHEGAKVWGVHKQMSEWDHVLQTCHSVELWTLYLNFKQTNVFDYSSQECLKVYQGFLQVLNALDPGRARDESCIYIILRLSLYLWQIDMTELAIGIWQALLELNFCSPRYQSPSQSLASFEEFWDSEGARIGEDKTSGWGSGLHAEVDRKIERNLKSNQNLDLDTWAQIETDLWHSSGLPARSLDDTNDEDPYRIVLFSDIQPYLLYPTTEEGTILLLDAFLLFSGLDPISTLSAAGRWQTDPFIYSHFPSSKSSRMSPVATSDTAMPPDSQSSTLELKMHKTEHTSLISPSNLPIAMYPDLIHRALSQLTHIGHEIIPRDIIMQYVISLEASIDLKAARKQAKSFLKRMPNSLRLYNSYALIEYQLGNFELAEKVWSTALSLQASLNARKDDFTFTAWRDWVWSYMSLRLFHKAGLLLALIADGQVHLSQLQIRESSLAVAARIKAERFLVKELESCLTDRHPRNLVPVIDLLAFHMYLNYDCQLDRALQIFSRYLLSIERLAAEWVPEILELVHERRAILVHAHATTFGRPFKPKQLFTALKESIHKFPGSCFLLGKHHIYNQQSGAVDRLRELDLKSHHHEQSNDRSLSVASICLEVSIELARPSYSGSTNHSVRMAFQRAVSERSSGIYCVTLWKSYILWELTIAQHSNDTLISMSRPVKQPARNVKDVFHAALKACPWSKEIYMLPFRESLLKSFFSKEELKQLYHSIVERGLRVRFDISDMVV</sequence>
<feature type="region of interest" description="Disordered" evidence="4">
    <location>
        <begin position="1"/>
        <end position="46"/>
    </location>
</feature>
<keyword evidence="3" id="KW-0539">Nucleus</keyword>
<accession>A0A072P941</accession>
<dbReference type="EMBL" id="AMGV01000006">
    <property type="protein sequence ID" value="KEF56247.1"/>
    <property type="molecule type" value="Genomic_DNA"/>
</dbReference>
<feature type="region of interest" description="Disordered" evidence="4">
    <location>
        <begin position="525"/>
        <end position="545"/>
    </location>
</feature>
<dbReference type="AlphaFoldDB" id="A0A072P941"/>
<organism evidence="5 6">
    <name type="scientific">Exophiala aquamarina CBS 119918</name>
    <dbReference type="NCBI Taxonomy" id="1182545"/>
    <lineage>
        <taxon>Eukaryota</taxon>
        <taxon>Fungi</taxon>
        <taxon>Dikarya</taxon>
        <taxon>Ascomycota</taxon>
        <taxon>Pezizomycotina</taxon>
        <taxon>Eurotiomycetes</taxon>
        <taxon>Chaetothyriomycetidae</taxon>
        <taxon>Chaetothyriales</taxon>
        <taxon>Herpotrichiellaceae</taxon>
        <taxon>Exophiala</taxon>
    </lineage>
</organism>
<comment type="caution">
    <text evidence="5">The sequence shown here is derived from an EMBL/GenBank/DDBJ whole genome shotgun (WGS) entry which is preliminary data.</text>
</comment>
<keyword evidence="6" id="KW-1185">Reference proteome</keyword>
<dbReference type="SUPFAM" id="SSF48452">
    <property type="entry name" value="TPR-like"/>
    <property type="match status" value="1"/>
</dbReference>
<dbReference type="GO" id="GO:0031048">
    <property type="term" value="P:regulatory ncRNA-mediated heterochromatin formation"/>
    <property type="evidence" value="ECO:0007669"/>
    <property type="project" value="TreeGrafter"/>
</dbReference>
<evidence type="ECO:0000313" key="5">
    <source>
        <dbReference type="EMBL" id="KEF56247.1"/>
    </source>
</evidence>
<name>A0A072P941_9EURO</name>
<evidence type="ECO:0000256" key="2">
    <source>
        <dbReference type="ARBA" id="ARBA00009265"/>
    </source>
</evidence>
<dbReference type="PANTHER" id="PTHR13471">
    <property type="entry name" value="TETRATRICOPEPTIDE-LIKE HELICAL"/>
    <property type="match status" value="1"/>
</dbReference>
<dbReference type="InterPro" id="IPR013633">
    <property type="entry name" value="NRDE-2"/>
</dbReference>
<dbReference type="GeneID" id="25282741"/>
<dbReference type="Pfam" id="PF08424">
    <property type="entry name" value="NRDE-2"/>
    <property type="match status" value="1"/>
</dbReference>
<dbReference type="OrthoDB" id="297219at2759"/>
<protein>
    <submittedName>
        <fullName evidence="5">Uncharacterized protein</fullName>
    </submittedName>
</protein>